<organism evidence="7 8">
    <name type="scientific">Paramecium sonneborni</name>
    <dbReference type="NCBI Taxonomy" id="65129"/>
    <lineage>
        <taxon>Eukaryota</taxon>
        <taxon>Sar</taxon>
        <taxon>Alveolata</taxon>
        <taxon>Ciliophora</taxon>
        <taxon>Intramacronucleata</taxon>
        <taxon>Oligohymenophorea</taxon>
        <taxon>Peniculida</taxon>
        <taxon>Parameciidae</taxon>
        <taxon>Paramecium</taxon>
    </lineage>
</organism>
<feature type="region of interest" description="Disordered" evidence="5">
    <location>
        <begin position="457"/>
        <end position="515"/>
    </location>
</feature>
<dbReference type="AlphaFoldDB" id="A0A8S1RAQ0"/>
<evidence type="ECO:0000256" key="2">
    <source>
        <dbReference type="ARBA" id="ARBA00022741"/>
    </source>
</evidence>
<dbReference type="OrthoDB" id="449424at2759"/>
<accession>A0A8S1RAQ0</accession>
<protein>
    <recommendedName>
        <fullName evidence="6">Protein kinase domain-containing protein</fullName>
    </recommendedName>
</protein>
<comment type="caution">
    <text evidence="7">The sequence shown here is derived from an EMBL/GenBank/DDBJ whole genome shotgun (WGS) entry which is preliminary data.</text>
</comment>
<evidence type="ECO:0000259" key="6">
    <source>
        <dbReference type="PROSITE" id="PS50011"/>
    </source>
</evidence>
<comment type="subunit">
    <text evidence="1">Monomer.</text>
</comment>
<feature type="compositionally biased region" description="Basic and acidic residues" evidence="5">
    <location>
        <begin position="457"/>
        <end position="476"/>
    </location>
</feature>
<dbReference type="InterPro" id="IPR017441">
    <property type="entry name" value="Protein_kinase_ATP_BS"/>
</dbReference>
<dbReference type="PROSITE" id="PS50011">
    <property type="entry name" value="PROTEIN_KINASE_DOM"/>
    <property type="match status" value="1"/>
</dbReference>
<dbReference type="CDD" id="cd14003">
    <property type="entry name" value="STKc_AMPK-like"/>
    <property type="match status" value="1"/>
</dbReference>
<dbReference type="Proteomes" id="UP000692954">
    <property type="component" value="Unassembled WGS sequence"/>
</dbReference>
<evidence type="ECO:0000256" key="1">
    <source>
        <dbReference type="ARBA" id="ARBA00011245"/>
    </source>
</evidence>
<evidence type="ECO:0000256" key="3">
    <source>
        <dbReference type="ARBA" id="ARBA00022840"/>
    </source>
</evidence>
<dbReference type="FunFam" id="3.30.200.20:FF:000042">
    <property type="entry name" value="Aurora kinase A"/>
    <property type="match status" value="1"/>
</dbReference>
<dbReference type="Pfam" id="PF00069">
    <property type="entry name" value="Pkinase"/>
    <property type="match status" value="1"/>
</dbReference>
<reference evidence="7" key="1">
    <citation type="submission" date="2021-01" db="EMBL/GenBank/DDBJ databases">
        <authorList>
            <consortium name="Genoscope - CEA"/>
            <person name="William W."/>
        </authorList>
    </citation>
    <scope>NUCLEOTIDE SEQUENCE</scope>
</reference>
<dbReference type="GO" id="GO:0035556">
    <property type="term" value="P:intracellular signal transduction"/>
    <property type="evidence" value="ECO:0007669"/>
    <property type="project" value="TreeGrafter"/>
</dbReference>
<dbReference type="GO" id="GO:0004674">
    <property type="term" value="F:protein serine/threonine kinase activity"/>
    <property type="evidence" value="ECO:0007669"/>
    <property type="project" value="TreeGrafter"/>
</dbReference>
<keyword evidence="2 4" id="KW-0547">Nucleotide-binding</keyword>
<evidence type="ECO:0000256" key="4">
    <source>
        <dbReference type="PROSITE-ProRule" id="PRU10141"/>
    </source>
</evidence>
<dbReference type="GO" id="GO:0005737">
    <property type="term" value="C:cytoplasm"/>
    <property type="evidence" value="ECO:0007669"/>
    <property type="project" value="TreeGrafter"/>
</dbReference>
<dbReference type="InterPro" id="IPR008271">
    <property type="entry name" value="Ser/Thr_kinase_AS"/>
</dbReference>
<evidence type="ECO:0000313" key="7">
    <source>
        <dbReference type="EMBL" id="CAD8123775.1"/>
    </source>
</evidence>
<dbReference type="SMART" id="SM00220">
    <property type="entry name" value="S_TKc"/>
    <property type="match status" value="1"/>
</dbReference>
<sequence length="530" mass="61698">MKQRIGGNSLNQKENEKCIGNQYALKHRPGLQQELLMNLKNQQLRNLDAISQILQSKFCKVEKRDNVEYFKFDFKQENICDRVKFLINQTDDDTNKTEKFKAQYKVGSRIGQGAYATVRVAIQIESDTKVAIKIYEKTKIKDLQRRKGVRREIEILEKLDHPNIVKILDTVESNNHVNIILEYVSGSSLHHLVRKQPERRLEEEIAKGIFRQILDAIQYCHSKNIAHRDIKLENILLEGLTPKLIDFGFSTSFPIDKRVKMFCGTPSYMSPEIVTRQEYRGDKSDVWALGVLLFTMLQGVFPFKGDTDSELYTRIQSGEFTIIHDISKEAIALLYGMLTIDPNERPSVQELLNYPWFFKYQIPHFNNDNEQLKKKHKLPDDLIEDLNTITKNMSYITPTSQIKQQFYFDFSLLKNNTKQINTKAIIPKPTYFTTTNAQTKLKEPQFFKVDKILSKNDRHTTTHSKERQPTLSKERQSSYSFESSKGLSQKKNPHQLTVHPSFIPSEKSFNSTKSPSIGITEKRSFNFFYN</sequence>
<proteinExistence type="predicted"/>
<dbReference type="EMBL" id="CAJJDN010000147">
    <property type="protein sequence ID" value="CAD8123775.1"/>
    <property type="molecule type" value="Genomic_DNA"/>
</dbReference>
<evidence type="ECO:0000256" key="5">
    <source>
        <dbReference type="SAM" id="MobiDB-lite"/>
    </source>
</evidence>
<dbReference type="FunFam" id="1.10.510.10:FF:000571">
    <property type="entry name" value="Maternal embryonic leucine zipper kinase"/>
    <property type="match status" value="1"/>
</dbReference>
<dbReference type="PROSITE" id="PS00107">
    <property type="entry name" value="PROTEIN_KINASE_ATP"/>
    <property type="match status" value="1"/>
</dbReference>
<feature type="domain" description="Protein kinase" evidence="6">
    <location>
        <begin position="104"/>
        <end position="357"/>
    </location>
</feature>
<evidence type="ECO:0000313" key="8">
    <source>
        <dbReference type="Proteomes" id="UP000692954"/>
    </source>
</evidence>
<feature type="compositionally biased region" description="Polar residues" evidence="5">
    <location>
        <begin position="477"/>
        <end position="490"/>
    </location>
</feature>
<dbReference type="PANTHER" id="PTHR24346:SF30">
    <property type="entry name" value="MATERNAL EMBRYONIC LEUCINE ZIPPER KINASE"/>
    <property type="match status" value="1"/>
</dbReference>
<name>A0A8S1RAQ0_9CILI</name>
<keyword evidence="3 4" id="KW-0067">ATP-binding</keyword>
<dbReference type="PROSITE" id="PS00108">
    <property type="entry name" value="PROTEIN_KINASE_ST"/>
    <property type="match status" value="1"/>
</dbReference>
<dbReference type="PANTHER" id="PTHR24346">
    <property type="entry name" value="MAP/MICROTUBULE AFFINITY-REGULATING KINASE"/>
    <property type="match status" value="1"/>
</dbReference>
<feature type="binding site" evidence="4">
    <location>
        <position position="133"/>
    </location>
    <ligand>
        <name>ATP</name>
        <dbReference type="ChEBI" id="CHEBI:30616"/>
    </ligand>
</feature>
<keyword evidence="8" id="KW-1185">Reference proteome</keyword>
<dbReference type="GO" id="GO:0005524">
    <property type="term" value="F:ATP binding"/>
    <property type="evidence" value="ECO:0007669"/>
    <property type="project" value="UniProtKB-UniRule"/>
</dbReference>
<dbReference type="InterPro" id="IPR000719">
    <property type="entry name" value="Prot_kinase_dom"/>
</dbReference>
<gene>
    <name evidence="7" type="ORF">PSON_ATCC_30995.1.T1470050</name>
</gene>